<dbReference type="SUPFAM" id="SSF51735">
    <property type="entry name" value="NAD(P)-binding Rossmann-fold domains"/>
    <property type="match status" value="1"/>
</dbReference>
<dbReference type="Gene3D" id="3.40.50.720">
    <property type="entry name" value="NAD(P)-binding Rossmann-like Domain"/>
    <property type="match status" value="1"/>
</dbReference>
<protein>
    <submittedName>
        <fullName evidence="3">3-oxoacyl-[acyl-carrier protein] reductase</fullName>
    </submittedName>
</protein>
<dbReference type="PANTHER" id="PTHR42879:SF2">
    <property type="entry name" value="3-OXOACYL-[ACYL-CARRIER-PROTEIN] REDUCTASE FABG"/>
    <property type="match status" value="1"/>
</dbReference>
<evidence type="ECO:0000256" key="2">
    <source>
        <dbReference type="ARBA" id="ARBA00023002"/>
    </source>
</evidence>
<comment type="similarity">
    <text evidence="1">Belongs to the short-chain dehydrogenases/reductases (SDR) family.</text>
</comment>
<dbReference type="EMBL" id="PVUE01000001">
    <property type="protein sequence ID" value="PRZ44167.1"/>
    <property type="molecule type" value="Genomic_DNA"/>
</dbReference>
<dbReference type="PROSITE" id="PS00061">
    <property type="entry name" value="ADH_SHORT"/>
    <property type="match status" value="1"/>
</dbReference>
<dbReference type="PANTHER" id="PTHR42879">
    <property type="entry name" value="3-OXOACYL-(ACYL-CARRIER-PROTEIN) REDUCTASE"/>
    <property type="match status" value="1"/>
</dbReference>
<dbReference type="PRINTS" id="PR00081">
    <property type="entry name" value="GDHRDH"/>
</dbReference>
<reference evidence="3 4" key="1">
    <citation type="submission" date="2018-03" db="EMBL/GenBank/DDBJ databases">
        <title>Genomic Encyclopedia of Archaeal and Bacterial Type Strains, Phase II (KMG-II): from individual species to whole genera.</title>
        <authorList>
            <person name="Goeker M."/>
        </authorList>
    </citation>
    <scope>NUCLEOTIDE SEQUENCE [LARGE SCALE GENOMIC DNA]</scope>
    <source>
        <strain evidence="3 4">DSM 100065</strain>
    </source>
</reference>
<dbReference type="AlphaFoldDB" id="A0A2T1A6R5"/>
<dbReference type="InterPro" id="IPR036291">
    <property type="entry name" value="NAD(P)-bd_dom_sf"/>
</dbReference>
<dbReference type="GO" id="GO:0032787">
    <property type="term" value="P:monocarboxylic acid metabolic process"/>
    <property type="evidence" value="ECO:0007669"/>
    <property type="project" value="UniProtKB-ARBA"/>
</dbReference>
<dbReference type="GO" id="GO:0016491">
    <property type="term" value="F:oxidoreductase activity"/>
    <property type="evidence" value="ECO:0007669"/>
    <property type="project" value="UniProtKB-KW"/>
</dbReference>
<gene>
    <name evidence="3" type="ORF">CLV47_101292</name>
</gene>
<evidence type="ECO:0000313" key="3">
    <source>
        <dbReference type="EMBL" id="PRZ44167.1"/>
    </source>
</evidence>
<proteinExistence type="inferred from homology"/>
<dbReference type="InterPro" id="IPR002347">
    <property type="entry name" value="SDR_fam"/>
</dbReference>
<keyword evidence="4" id="KW-1185">Reference proteome</keyword>
<evidence type="ECO:0000313" key="4">
    <source>
        <dbReference type="Proteomes" id="UP000237752"/>
    </source>
</evidence>
<dbReference type="Pfam" id="PF13561">
    <property type="entry name" value="adh_short_C2"/>
    <property type="match status" value="1"/>
</dbReference>
<evidence type="ECO:0000256" key="1">
    <source>
        <dbReference type="ARBA" id="ARBA00006484"/>
    </source>
</evidence>
<dbReference type="Proteomes" id="UP000237752">
    <property type="component" value="Unassembled WGS sequence"/>
</dbReference>
<dbReference type="CDD" id="cd05233">
    <property type="entry name" value="SDR_c"/>
    <property type="match status" value="1"/>
</dbReference>
<dbReference type="FunFam" id="3.40.50.720:FF:000084">
    <property type="entry name" value="Short-chain dehydrogenase reductase"/>
    <property type="match status" value="1"/>
</dbReference>
<name>A0A2T1A6R5_9ACTN</name>
<dbReference type="InterPro" id="IPR050259">
    <property type="entry name" value="SDR"/>
</dbReference>
<comment type="caution">
    <text evidence="3">The sequence shown here is derived from an EMBL/GenBank/DDBJ whole genome shotgun (WGS) entry which is preliminary data.</text>
</comment>
<keyword evidence="2" id="KW-0560">Oxidoreductase</keyword>
<accession>A0A2T1A6R5</accession>
<dbReference type="RefSeq" id="WP_106347214.1">
    <property type="nucleotide sequence ID" value="NZ_PVUE01000001.1"/>
</dbReference>
<dbReference type="OrthoDB" id="7064009at2"/>
<dbReference type="InterPro" id="IPR020904">
    <property type="entry name" value="Sc_DH/Rdtase_CS"/>
</dbReference>
<organism evidence="3 4">
    <name type="scientific">Antricoccus suffuscus</name>
    <dbReference type="NCBI Taxonomy" id="1629062"/>
    <lineage>
        <taxon>Bacteria</taxon>
        <taxon>Bacillati</taxon>
        <taxon>Actinomycetota</taxon>
        <taxon>Actinomycetes</taxon>
        <taxon>Geodermatophilales</taxon>
        <taxon>Antricoccaceae</taxon>
        <taxon>Antricoccus</taxon>
    </lineage>
</organism>
<sequence length="259" mass="27072">MSRLSTLSRSIDGRVAIVTGAASGMGRATSHLFADEGAKVAVVDRNSEGVESVVREITDAGGTAKGYVADLADGDAIPGLVDQVRGDLGPIDILINNAGISLPGVITDDHWEENWIKSFAVNITAQAKLVRACHDDLVRNADGRIVNIASTEGLGATKGMSPYTASKTGVTGLTRSLALEYGDRGVTVNCICPGPIRTGMTAGINDEAKNKFARRRVPLRRYGDPEEVAQITLSLVLPAASYLNGAIIPVDGGMIAQNT</sequence>
<dbReference type="PRINTS" id="PR00080">
    <property type="entry name" value="SDRFAMILY"/>
</dbReference>